<gene>
    <name evidence="1" type="ORF">AB0H04_46045</name>
</gene>
<accession>A0ABV3AQ33</accession>
<evidence type="ECO:0000313" key="1">
    <source>
        <dbReference type="EMBL" id="MEU5714066.1"/>
    </source>
</evidence>
<evidence type="ECO:0000313" key="2">
    <source>
        <dbReference type="Proteomes" id="UP001551011"/>
    </source>
</evidence>
<reference evidence="1 2" key="1">
    <citation type="submission" date="2024-06" db="EMBL/GenBank/DDBJ databases">
        <title>The Natural Products Discovery Center: Release of the First 8490 Sequenced Strains for Exploring Actinobacteria Biosynthetic Diversity.</title>
        <authorList>
            <person name="Kalkreuter E."/>
            <person name="Kautsar S.A."/>
            <person name="Yang D."/>
            <person name="Bader C.D."/>
            <person name="Teijaro C.N."/>
            <person name="Fluegel L."/>
            <person name="Davis C.M."/>
            <person name="Simpson J.R."/>
            <person name="Lauterbach L."/>
            <person name="Steele A.D."/>
            <person name="Gui C."/>
            <person name="Meng S."/>
            <person name="Li G."/>
            <person name="Viehrig K."/>
            <person name="Ye F."/>
            <person name="Su P."/>
            <person name="Kiefer A.F."/>
            <person name="Nichols A."/>
            <person name="Cepeda A.J."/>
            <person name="Yan W."/>
            <person name="Fan B."/>
            <person name="Jiang Y."/>
            <person name="Adhikari A."/>
            <person name="Zheng C.-J."/>
            <person name="Schuster L."/>
            <person name="Cowan T.M."/>
            <person name="Smanski M.J."/>
            <person name="Chevrette M.G."/>
            <person name="De Carvalho L.P.S."/>
            <person name="Shen B."/>
        </authorList>
    </citation>
    <scope>NUCLEOTIDE SEQUENCE [LARGE SCALE GENOMIC DNA]</scope>
    <source>
        <strain evidence="1 2">NPDC020594</strain>
    </source>
</reference>
<dbReference type="EMBL" id="JBFAEG010000071">
    <property type="protein sequence ID" value="MEU5714066.1"/>
    <property type="molecule type" value="Genomic_DNA"/>
</dbReference>
<keyword evidence="2" id="KW-1185">Reference proteome</keyword>
<proteinExistence type="predicted"/>
<comment type="caution">
    <text evidence="1">The sequence shown here is derived from an EMBL/GenBank/DDBJ whole genome shotgun (WGS) entry which is preliminary data.</text>
</comment>
<dbReference type="RefSeq" id="WP_030658973.1">
    <property type="nucleotide sequence ID" value="NZ_JBEXDP010000132.1"/>
</dbReference>
<dbReference type="Proteomes" id="UP001551011">
    <property type="component" value="Unassembled WGS sequence"/>
</dbReference>
<organism evidence="1 2">
    <name type="scientific">Streptomyces flaveolus</name>
    <dbReference type="NCBI Taxonomy" id="67297"/>
    <lineage>
        <taxon>Bacteria</taxon>
        <taxon>Bacillati</taxon>
        <taxon>Actinomycetota</taxon>
        <taxon>Actinomycetes</taxon>
        <taxon>Kitasatosporales</taxon>
        <taxon>Streptomycetaceae</taxon>
        <taxon>Streptomyces</taxon>
    </lineage>
</organism>
<sequence length="95" mass="10294">MVTKTVWLVGFAFRSDQGRVVQHFYIVLEAADAAVARETALRRARTPRERALRGGADVEEATAETREVVCDGLGVWRLEGRGPAPEEPSALSAAA</sequence>
<name>A0ABV3AQ33_9ACTN</name>
<protein>
    <submittedName>
        <fullName evidence="1">Uncharacterized protein</fullName>
    </submittedName>
</protein>